<proteinExistence type="predicted"/>
<gene>
    <name evidence="2" type="ORF">E5S67_02908</name>
</gene>
<keyword evidence="3" id="KW-1185">Reference proteome</keyword>
<organism evidence="2 3">
    <name type="scientific">Microcoleus asticus IPMA8</name>
    <dbReference type="NCBI Taxonomy" id="2563858"/>
    <lineage>
        <taxon>Bacteria</taxon>
        <taxon>Bacillati</taxon>
        <taxon>Cyanobacteriota</taxon>
        <taxon>Cyanophyceae</taxon>
        <taxon>Oscillatoriophycideae</taxon>
        <taxon>Oscillatoriales</taxon>
        <taxon>Microcoleaceae</taxon>
        <taxon>Microcoleus</taxon>
        <taxon>Microcoleus asticus</taxon>
    </lineage>
</organism>
<accession>A0ABX2CZ53</accession>
<comment type="caution">
    <text evidence="2">The sequence shown here is derived from an EMBL/GenBank/DDBJ whole genome shotgun (WGS) entry which is preliminary data.</text>
</comment>
<evidence type="ECO:0000313" key="3">
    <source>
        <dbReference type="Proteomes" id="UP000702425"/>
    </source>
</evidence>
<protein>
    <submittedName>
        <fullName evidence="2">Uncharacterized protein</fullName>
    </submittedName>
</protein>
<name>A0ABX2CZ53_9CYAN</name>
<evidence type="ECO:0000313" key="2">
    <source>
        <dbReference type="EMBL" id="NQE35178.1"/>
    </source>
</evidence>
<feature type="region of interest" description="Disordered" evidence="1">
    <location>
        <begin position="1"/>
        <end position="62"/>
    </location>
</feature>
<evidence type="ECO:0000256" key="1">
    <source>
        <dbReference type="SAM" id="MobiDB-lite"/>
    </source>
</evidence>
<sequence length="62" mass="7104">MPEWEVGRGKAQVGREKGKWEDGRPKWEGRRGSGKMEDPAGEKQEEKKKRQGKVFLASPDIH</sequence>
<dbReference type="Proteomes" id="UP000702425">
    <property type="component" value="Unassembled WGS sequence"/>
</dbReference>
<feature type="compositionally biased region" description="Basic and acidic residues" evidence="1">
    <location>
        <begin position="1"/>
        <end position="48"/>
    </location>
</feature>
<dbReference type="EMBL" id="SRRZ01000049">
    <property type="protein sequence ID" value="NQE35178.1"/>
    <property type="molecule type" value="Genomic_DNA"/>
</dbReference>
<reference evidence="2 3" key="1">
    <citation type="journal article" date="2020" name="Sci. Rep.">
        <title>A novel cyanobacterial geosmin producer, revising GeoA distribution and dispersion patterns in Bacteria.</title>
        <authorList>
            <person name="Churro C."/>
            <person name="Semedo-Aguiar A.P."/>
            <person name="Silva A.D."/>
            <person name="Pereira-Leal J.B."/>
            <person name="Leite R.B."/>
        </authorList>
    </citation>
    <scope>NUCLEOTIDE SEQUENCE [LARGE SCALE GENOMIC DNA]</scope>
    <source>
        <strain evidence="2 3">IPMA8</strain>
    </source>
</reference>